<gene>
    <name evidence="1" type="ORF">ECE50_007315</name>
</gene>
<sequence>MKKILIASTVVGSVAAGLILLLANRDKARRLLDKTTAAADDAVAALKNKYGKGQHNNNEVTPDVYSNAMG</sequence>
<dbReference type="AlphaFoldDB" id="A0A433WMQ9"/>
<organism evidence="1 2">
    <name type="scientific">Chitinophaga solisilvae</name>
    <dbReference type="NCBI Taxonomy" id="1233460"/>
    <lineage>
        <taxon>Bacteria</taxon>
        <taxon>Pseudomonadati</taxon>
        <taxon>Bacteroidota</taxon>
        <taxon>Chitinophagia</taxon>
        <taxon>Chitinophagales</taxon>
        <taxon>Chitinophagaceae</taxon>
        <taxon>Chitinophaga</taxon>
    </lineage>
</organism>
<dbReference type="RefSeq" id="WP_127035337.1">
    <property type="nucleotide sequence ID" value="NZ_JAABOK010000001.1"/>
</dbReference>
<proteinExistence type="predicted"/>
<comment type="caution">
    <text evidence="1">The sequence shown here is derived from an EMBL/GenBank/DDBJ whole genome shotgun (WGS) entry which is preliminary data.</text>
</comment>
<keyword evidence="2" id="KW-1185">Reference proteome</keyword>
<evidence type="ECO:0000313" key="2">
    <source>
        <dbReference type="Proteomes" id="UP000281028"/>
    </source>
</evidence>
<accession>A0A433WMQ9</accession>
<name>A0A433WMQ9_9BACT</name>
<protein>
    <submittedName>
        <fullName evidence="1">Uncharacterized protein</fullName>
    </submittedName>
</protein>
<evidence type="ECO:0000313" key="1">
    <source>
        <dbReference type="EMBL" id="NSL86633.1"/>
    </source>
</evidence>
<dbReference type="EMBL" id="RIAR02000001">
    <property type="protein sequence ID" value="NSL86633.1"/>
    <property type="molecule type" value="Genomic_DNA"/>
</dbReference>
<reference evidence="1" key="1">
    <citation type="submission" date="2020-05" db="EMBL/GenBank/DDBJ databases">
        <title>Chitinophaga laudate sp. nov., isolated from a tropical peat swamp.</title>
        <authorList>
            <person name="Goh C.B.S."/>
            <person name="Lee M.S."/>
            <person name="Parimannan S."/>
            <person name="Pasbakhsh P."/>
            <person name="Yule C.M."/>
            <person name="Rajandas H."/>
            <person name="Loke S."/>
            <person name="Croft L."/>
            <person name="Tan J.B.L."/>
        </authorList>
    </citation>
    <scope>NUCLEOTIDE SEQUENCE</scope>
    <source>
        <strain evidence="1">Mgbs1</strain>
    </source>
</reference>
<dbReference type="Proteomes" id="UP000281028">
    <property type="component" value="Unassembled WGS sequence"/>
</dbReference>